<dbReference type="RefSeq" id="XP_050508746.1">
    <property type="nucleotide sequence ID" value="XM_050652789.1"/>
</dbReference>
<keyword evidence="2" id="KW-0813">Transport</keyword>
<dbReference type="Pfam" id="PF18437">
    <property type="entry name" value="Nup54_C"/>
    <property type="match status" value="1"/>
</dbReference>
<name>A0ABM5KEX1_DIAVI</name>
<feature type="domain" description="Nup54 C-terminal interacting" evidence="5">
    <location>
        <begin position="609"/>
        <end position="647"/>
    </location>
</feature>
<keyword evidence="7" id="KW-1185">Reference proteome</keyword>
<dbReference type="InterPro" id="IPR025712">
    <property type="entry name" value="Nup54_alpha-helical_dom"/>
</dbReference>
<feature type="domain" description="Nucleoporin Nup54 alpha-helical" evidence="4">
    <location>
        <begin position="457"/>
        <end position="594"/>
    </location>
</feature>
<protein>
    <recommendedName>
        <fullName evidence="8">Nucleoporin p54</fullName>
    </recommendedName>
</protein>
<dbReference type="PANTHER" id="PTHR13000:SF0">
    <property type="entry name" value="NUCLEOPORIN P54"/>
    <property type="match status" value="1"/>
</dbReference>
<organism evidence="6 7">
    <name type="scientific">Diabrotica virgifera virgifera</name>
    <name type="common">western corn rootworm</name>
    <dbReference type="NCBI Taxonomy" id="50390"/>
    <lineage>
        <taxon>Eukaryota</taxon>
        <taxon>Metazoa</taxon>
        <taxon>Ecdysozoa</taxon>
        <taxon>Arthropoda</taxon>
        <taxon>Hexapoda</taxon>
        <taxon>Insecta</taxon>
        <taxon>Pterygota</taxon>
        <taxon>Neoptera</taxon>
        <taxon>Endopterygota</taxon>
        <taxon>Coleoptera</taxon>
        <taxon>Polyphaga</taxon>
        <taxon>Cucujiformia</taxon>
        <taxon>Chrysomeloidea</taxon>
        <taxon>Chrysomelidae</taxon>
        <taxon>Galerucinae</taxon>
        <taxon>Diabroticina</taxon>
        <taxon>Diabroticites</taxon>
        <taxon>Diabrotica</taxon>
    </lineage>
</organism>
<dbReference type="Pfam" id="PF13874">
    <property type="entry name" value="Nup54"/>
    <property type="match status" value="1"/>
</dbReference>
<evidence type="ECO:0000256" key="3">
    <source>
        <dbReference type="ARBA" id="ARBA00023242"/>
    </source>
</evidence>
<dbReference type="EnsemblMetazoa" id="XM_050652789.1">
    <property type="protein sequence ID" value="XP_050508746.1"/>
    <property type="gene ID" value="LOC114334782"/>
</dbReference>
<dbReference type="Proteomes" id="UP001652700">
    <property type="component" value="Unplaced"/>
</dbReference>
<dbReference type="InterPro" id="IPR024864">
    <property type="entry name" value="Nup54/Nup57/Nup44"/>
</dbReference>
<keyword evidence="3" id="KW-0539">Nucleus</keyword>
<dbReference type="GeneID" id="114334782"/>
<evidence type="ECO:0000259" key="5">
    <source>
        <dbReference type="Pfam" id="PF18437"/>
    </source>
</evidence>
<reference evidence="6" key="1">
    <citation type="submission" date="2025-05" db="UniProtKB">
        <authorList>
            <consortium name="EnsemblMetazoa"/>
        </authorList>
    </citation>
    <scope>IDENTIFICATION</scope>
</reference>
<dbReference type="InterPro" id="IPR040985">
    <property type="entry name" value="Nup54_C"/>
</dbReference>
<accession>A0ABM5KEX1</accession>
<evidence type="ECO:0008006" key="8">
    <source>
        <dbReference type="Google" id="ProtNLM"/>
    </source>
</evidence>
<dbReference type="Gene3D" id="1.20.5.170">
    <property type="match status" value="1"/>
</dbReference>
<proteinExistence type="predicted"/>
<dbReference type="PANTHER" id="PTHR13000">
    <property type="entry name" value="NUCLEOPORIN P54"/>
    <property type="match status" value="1"/>
</dbReference>
<sequence>MAFNFGNTAQSGFGAQPKLTGFGTTFGATPATTASTGFAGFGSPFGAQPSAQPPTGFGTAFGTPASAPSAFGTSTFGAAAASSAPSAFGTSFGAPTASVAPTFGAGFGTQQAQPSLFGAATTSTPSLFGATTSAPSLFSSSTGGGLFGGTTTTQSTGLFGSTATTPSLFGSTTTPSLFGQQSTAAAPSLFGTGTTGTSGFGTGTGLFGSTTTTAAPSLFGTGFGSTTTTGGFGGFGGTTSTFGGFGQQATQGSFFGKPAVQQAAPQQQVPPTKNQQVLASVYSINVFNDERDDILKKWNMLQACWGTGKGYYNGQMPPIEYDSQNPFYRFKAMGYNVIPEHDNTDGIVKLVFNKKIDEMKTQAEVLKNGISGILGNKPNLIVEINQIRALSANQTEVRIVVQEKGVTGISRKIPASDLANFLNQPMPKQQLSTVMVTSITPYVTPSKAELEEYLKHPPSGTDMQMWRAAIDDNPDPKKYIPVPVNGFATLRSRLLNQEHQTGLHQAFLDKVNKEITDLKIRHSASVAKSNELKSKFYELQHRILRILVKQECTRKVGVAILPEEEILRGRLETMYQLLHNPKQFKGQVNEILATIKIMAGGCKQTVPSYRIDGEVEKEIKQFLKMEQNGISQLVRIIQSDLKALNIINDSLKQKSVN</sequence>
<evidence type="ECO:0000256" key="1">
    <source>
        <dbReference type="ARBA" id="ARBA00004123"/>
    </source>
</evidence>
<evidence type="ECO:0000313" key="6">
    <source>
        <dbReference type="EnsemblMetazoa" id="XP_050508746.1"/>
    </source>
</evidence>
<evidence type="ECO:0000256" key="2">
    <source>
        <dbReference type="ARBA" id="ARBA00022448"/>
    </source>
</evidence>
<dbReference type="Gene3D" id="1.20.5.490">
    <property type="entry name" value="Single helix bin"/>
    <property type="match status" value="1"/>
</dbReference>
<comment type="subcellular location">
    <subcellularLocation>
        <location evidence="1">Nucleus</location>
    </subcellularLocation>
</comment>
<evidence type="ECO:0000313" key="7">
    <source>
        <dbReference type="Proteomes" id="UP001652700"/>
    </source>
</evidence>
<evidence type="ECO:0000259" key="4">
    <source>
        <dbReference type="Pfam" id="PF13874"/>
    </source>
</evidence>